<feature type="region of interest" description="Disordered" evidence="1">
    <location>
        <begin position="1"/>
        <end position="41"/>
    </location>
</feature>
<feature type="compositionally biased region" description="Basic and acidic residues" evidence="1">
    <location>
        <begin position="8"/>
        <end position="34"/>
    </location>
</feature>
<name>A0A382HEL7_9ZZZZ</name>
<keyword evidence="2" id="KW-1133">Transmembrane helix</keyword>
<sequence>MKKQSTGTDEKQSDPTEDGDSQKLNDNKIREKVTVENSSSRKKYSRLIKGFIILLILLPTVAIITVYQRYQQENEDSYKNDYAELKEIIENISKSQRNLEQNIQPFETLYQRMSNLENSFSSVQGISADIQNTWILAEAEYY</sequence>
<feature type="non-terminal residue" evidence="3">
    <location>
        <position position="142"/>
    </location>
</feature>
<gene>
    <name evidence="3" type="ORF">METZ01_LOCUS238456</name>
</gene>
<proteinExistence type="predicted"/>
<keyword evidence="2" id="KW-0472">Membrane</keyword>
<protein>
    <submittedName>
        <fullName evidence="3">Uncharacterized protein</fullName>
    </submittedName>
</protein>
<keyword evidence="2" id="KW-0812">Transmembrane</keyword>
<feature type="transmembrane region" description="Helical" evidence="2">
    <location>
        <begin position="47"/>
        <end position="67"/>
    </location>
</feature>
<organism evidence="3">
    <name type="scientific">marine metagenome</name>
    <dbReference type="NCBI Taxonomy" id="408172"/>
    <lineage>
        <taxon>unclassified sequences</taxon>
        <taxon>metagenomes</taxon>
        <taxon>ecological metagenomes</taxon>
    </lineage>
</organism>
<reference evidence="3" key="1">
    <citation type="submission" date="2018-05" db="EMBL/GenBank/DDBJ databases">
        <authorList>
            <person name="Lanie J.A."/>
            <person name="Ng W.-L."/>
            <person name="Kazmierczak K.M."/>
            <person name="Andrzejewski T.M."/>
            <person name="Davidsen T.M."/>
            <person name="Wayne K.J."/>
            <person name="Tettelin H."/>
            <person name="Glass J.I."/>
            <person name="Rusch D."/>
            <person name="Podicherti R."/>
            <person name="Tsui H.-C.T."/>
            <person name="Winkler M.E."/>
        </authorList>
    </citation>
    <scope>NUCLEOTIDE SEQUENCE</scope>
</reference>
<evidence type="ECO:0000256" key="2">
    <source>
        <dbReference type="SAM" id="Phobius"/>
    </source>
</evidence>
<evidence type="ECO:0000313" key="3">
    <source>
        <dbReference type="EMBL" id="SVB85602.1"/>
    </source>
</evidence>
<dbReference type="AlphaFoldDB" id="A0A382HEL7"/>
<accession>A0A382HEL7</accession>
<evidence type="ECO:0000256" key="1">
    <source>
        <dbReference type="SAM" id="MobiDB-lite"/>
    </source>
</evidence>
<dbReference type="EMBL" id="UINC01060758">
    <property type="protein sequence ID" value="SVB85602.1"/>
    <property type="molecule type" value="Genomic_DNA"/>
</dbReference>